<comment type="subcellular location">
    <subcellularLocation>
        <location evidence="1 10 11">Cytoplasm</location>
    </subcellularLocation>
</comment>
<dbReference type="InterPro" id="IPR004815">
    <property type="entry name" value="Lon_bac/euk-typ"/>
</dbReference>
<dbReference type="Pfam" id="PF00004">
    <property type="entry name" value="AAA"/>
    <property type="match status" value="1"/>
</dbReference>
<dbReference type="InterPro" id="IPR027417">
    <property type="entry name" value="P-loop_NTPase"/>
</dbReference>
<dbReference type="PRINTS" id="PR00830">
    <property type="entry name" value="ENDOLAPTASE"/>
</dbReference>
<gene>
    <name evidence="10 18" type="primary">lon</name>
    <name evidence="18" type="ORF">DB43_AO00020</name>
</gene>
<dbReference type="GO" id="GO:0005524">
    <property type="term" value="F:ATP binding"/>
    <property type="evidence" value="ECO:0007669"/>
    <property type="project" value="UniProtKB-UniRule"/>
</dbReference>
<proteinExistence type="evidence at transcript level"/>
<feature type="active site" evidence="10 12">
    <location>
        <position position="740"/>
    </location>
</feature>
<dbReference type="SUPFAM" id="SSF52540">
    <property type="entry name" value="P-loop containing nucleoside triphosphate hydrolases"/>
    <property type="match status" value="1"/>
</dbReference>
<comment type="induction">
    <text evidence="10">By heat shock.</text>
</comment>
<dbReference type="SUPFAM" id="SSF54211">
    <property type="entry name" value="Ribosomal protein S5 domain 2-like"/>
    <property type="match status" value="1"/>
</dbReference>
<dbReference type="PIRSF" id="PIRSF001174">
    <property type="entry name" value="Lon_proteas"/>
    <property type="match status" value="1"/>
</dbReference>
<keyword evidence="6 10" id="KW-0720">Serine protease</keyword>
<dbReference type="Pfam" id="PF05362">
    <property type="entry name" value="Lon_C"/>
    <property type="match status" value="1"/>
</dbReference>
<evidence type="ECO:0000256" key="14">
    <source>
        <dbReference type="PROSITE-ProRule" id="PRU01122"/>
    </source>
</evidence>
<dbReference type="InterPro" id="IPR003111">
    <property type="entry name" value="Lon_prtase_N"/>
</dbReference>
<dbReference type="EC" id="3.4.21.53" evidence="10 11"/>
<feature type="active site" evidence="10 12">
    <location>
        <position position="783"/>
    </location>
</feature>
<evidence type="ECO:0000256" key="8">
    <source>
        <dbReference type="ARBA" id="ARBA00023016"/>
    </source>
</evidence>
<dbReference type="SUPFAM" id="SSF88697">
    <property type="entry name" value="PUA domain-like"/>
    <property type="match status" value="1"/>
</dbReference>
<dbReference type="FunFam" id="1.20.58.1480:FF:000002">
    <property type="entry name" value="Lon protease homolog, mitochondrial"/>
    <property type="match status" value="1"/>
</dbReference>
<dbReference type="PANTHER" id="PTHR43718">
    <property type="entry name" value="LON PROTEASE"/>
    <property type="match status" value="1"/>
</dbReference>
<dbReference type="SMART" id="SM00464">
    <property type="entry name" value="LON"/>
    <property type="match status" value="1"/>
</dbReference>
<evidence type="ECO:0000256" key="2">
    <source>
        <dbReference type="ARBA" id="ARBA00022490"/>
    </source>
</evidence>
<dbReference type="Gene3D" id="3.40.50.300">
    <property type="entry name" value="P-loop containing nucleotide triphosphate hydrolases"/>
    <property type="match status" value="1"/>
</dbReference>
<dbReference type="CDD" id="cd19500">
    <property type="entry name" value="RecA-like_Lon"/>
    <property type="match status" value="1"/>
</dbReference>
<dbReference type="InterPro" id="IPR003593">
    <property type="entry name" value="AAA+_ATPase"/>
</dbReference>
<dbReference type="PANTHER" id="PTHR43718:SF2">
    <property type="entry name" value="LON PROTEASE HOMOLOG, MITOCHONDRIAL"/>
    <property type="match status" value="1"/>
</dbReference>
<dbReference type="GO" id="GO:0006515">
    <property type="term" value="P:protein quality control for misfolded or incompletely synthesized proteins"/>
    <property type="evidence" value="ECO:0007669"/>
    <property type="project" value="UniProtKB-UniRule"/>
</dbReference>
<dbReference type="NCBIfam" id="TIGR00763">
    <property type="entry name" value="lon"/>
    <property type="match status" value="1"/>
</dbReference>
<reference evidence="18 19" key="1">
    <citation type="journal article" date="2014" name="Mol. Biol. Evol.">
        <title>Massive expansion of Ubiquitination-related gene families within the Chlamydiae.</title>
        <authorList>
            <person name="Domman D."/>
            <person name="Collingro A."/>
            <person name="Lagkouvardos I."/>
            <person name="Gehre L."/>
            <person name="Weinmaier T."/>
            <person name="Rattei T."/>
            <person name="Subtil A."/>
            <person name="Horn M."/>
        </authorList>
    </citation>
    <scope>NUCLEOTIDE SEQUENCE [LARGE SCALE GENOMIC DNA]</scope>
    <source>
        <strain evidence="18 19">OEW1</strain>
    </source>
</reference>
<dbReference type="FunFam" id="1.20.5.5270:FF:000001">
    <property type="entry name" value="Lon protease homolog, mitochondrial"/>
    <property type="match status" value="1"/>
</dbReference>
<evidence type="ECO:0000256" key="10">
    <source>
        <dbReference type="HAMAP-Rule" id="MF_01973"/>
    </source>
</evidence>
<sequence length="837" mass="94560">MKKLRHNLIPENENNPLDVEFENALLESIDKAPKDIKQGSALPNDLYVFPLLRRPFFPGMAAPIVIEPGPFYEILKQIAKSDHKCVALFLTKFEDSDIYKVNFDELYQVGVMARILRIIPMEQGSAQVILNMEKRIKFEEPLLDESFHLKAKVAYIEDSPILTNELKAYAISIISTIKELLKLNPLFKEELQIFLGHSDFTEPGKLADFAVALTTASREELQDVLETFDPGRRIDKALILLKKELDLSILQNNINQKIEATISKSQKDFFLREQLKTIKKELGIERDDKSLDREKFETRLKSRNVPADVLQVIKEEMDKLSALEPQSAEYAVCRGYLDWLTIIPWGIHSEERHDLQEAEKILAKDHYGLEDIKERILEFIGVGKLSGGVKGSIICLVGPPGVGKTSIGKSIARSLNRKFYRFSVGGMRDEAEVKGHRRTYIGAMPGKLIQALKFCQTTNPVIMLDEVDKMGSSYQGDPASALLEVLDPEQNCEFLDHYLDVRCNLSDILFIVTANVLDTIPEPLKDRMDILRLSGYIMQEKIEIAKKYLIPRNRKAMGLKASQVSFTNDALRAIINGYARESGVRSLENNLKKILRKLAVKIVREEQAEVNTKKKKSSKQPTAREKMHRISADSLSEYLGKPVFVSDRFYERTPVGVCMGLAWTALGGATLYIEAIKVASEKTEMKLTGQAGQVMKESSEIAWSYLHSSVHKYAPEYTFFEKSQVHIHIPEGATPKDGPSAGITMVTALLSLLTNTPVLDDLGMTGELTLTGRILGIGGVKEKLVASRRSGLKTLIFPKDNMRDYAELPDYIKKGLTVYFVEHYDEVFQIAFPQRRR</sequence>
<dbReference type="PATRIC" id="fig|83552.4.peg.2605"/>
<dbReference type="SMART" id="SM00382">
    <property type="entry name" value="AAA"/>
    <property type="match status" value="1"/>
</dbReference>
<organism evidence="18 19">
    <name type="scientific">Parachlamydia acanthamoebae</name>
    <dbReference type="NCBI Taxonomy" id="83552"/>
    <lineage>
        <taxon>Bacteria</taxon>
        <taxon>Pseudomonadati</taxon>
        <taxon>Chlamydiota</taxon>
        <taxon>Chlamydiia</taxon>
        <taxon>Parachlamydiales</taxon>
        <taxon>Parachlamydiaceae</taxon>
        <taxon>Parachlamydia</taxon>
    </lineage>
</organism>
<dbReference type="Gene3D" id="1.20.5.5270">
    <property type="match status" value="1"/>
</dbReference>
<comment type="similarity">
    <text evidence="10 11 14 15">Belongs to the peptidase S16 family.</text>
</comment>
<evidence type="ECO:0000256" key="6">
    <source>
        <dbReference type="ARBA" id="ARBA00022825"/>
    </source>
</evidence>
<dbReference type="InterPro" id="IPR027065">
    <property type="entry name" value="Lon_Prtase"/>
</dbReference>
<dbReference type="Gene3D" id="3.30.230.10">
    <property type="match status" value="1"/>
</dbReference>
<dbReference type="InterPro" id="IPR003959">
    <property type="entry name" value="ATPase_AAA_core"/>
</dbReference>
<feature type="domain" description="Lon proteolytic" evidence="16">
    <location>
        <begin position="652"/>
        <end position="834"/>
    </location>
</feature>
<evidence type="ECO:0000256" key="4">
    <source>
        <dbReference type="ARBA" id="ARBA00022741"/>
    </source>
</evidence>
<dbReference type="Proteomes" id="UP000031307">
    <property type="component" value="Unassembled WGS sequence"/>
</dbReference>
<keyword evidence="2 10" id="KW-0963">Cytoplasm</keyword>
<keyword evidence="4 10" id="KW-0547">Nucleotide-binding</keyword>
<dbReference type="PROSITE" id="PS51786">
    <property type="entry name" value="LON_PROTEOLYTIC"/>
    <property type="match status" value="1"/>
</dbReference>
<evidence type="ECO:0000313" key="19">
    <source>
        <dbReference type="Proteomes" id="UP000031307"/>
    </source>
</evidence>
<keyword evidence="7 10" id="KW-0067">ATP-binding</keyword>
<evidence type="ECO:0000259" key="17">
    <source>
        <dbReference type="PROSITE" id="PS51787"/>
    </source>
</evidence>
<dbReference type="GO" id="GO:0004252">
    <property type="term" value="F:serine-type endopeptidase activity"/>
    <property type="evidence" value="ECO:0007669"/>
    <property type="project" value="UniProtKB-UniRule"/>
</dbReference>
<dbReference type="PROSITE" id="PS51787">
    <property type="entry name" value="LON_N"/>
    <property type="match status" value="1"/>
</dbReference>
<dbReference type="AlphaFoldDB" id="A0A0C1E7Z3"/>
<dbReference type="GO" id="GO:0004176">
    <property type="term" value="F:ATP-dependent peptidase activity"/>
    <property type="evidence" value="ECO:0007669"/>
    <property type="project" value="UniProtKB-UniRule"/>
</dbReference>
<dbReference type="PROSITE" id="PS01046">
    <property type="entry name" value="LON_SER"/>
    <property type="match status" value="1"/>
</dbReference>
<dbReference type="EMBL" id="JSAM01000125">
    <property type="protein sequence ID" value="KIA76263.1"/>
    <property type="molecule type" value="Genomic_DNA"/>
</dbReference>
<comment type="catalytic activity">
    <reaction evidence="9 10 11 14">
        <text>Hydrolysis of proteins in presence of ATP.</text>
        <dbReference type="EC" id="3.4.21.53"/>
    </reaction>
</comment>
<name>A0A0C1E7Z3_9BACT</name>
<dbReference type="Gene3D" id="1.10.8.60">
    <property type="match status" value="1"/>
</dbReference>
<accession>A0A0C1E7Z3</accession>
<evidence type="ECO:0000256" key="13">
    <source>
        <dbReference type="PIRSR" id="PIRSR001174-2"/>
    </source>
</evidence>
<evidence type="ECO:0000256" key="9">
    <source>
        <dbReference type="ARBA" id="ARBA00050665"/>
    </source>
</evidence>
<feature type="domain" description="Lon N-terminal" evidence="17">
    <location>
        <begin position="46"/>
        <end position="245"/>
    </location>
</feature>
<dbReference type="InterPro" id="IPR054594">
    <property type="entry name" value="Lon_lid"/>
</dbReference>
<dbReference type="InterPro" id="IPR046336">
    <property type="entry name" value="Lon_prtase_N_sf"/>
</dbReference>
<evidence type="ECO:0000256" key="5">
    <source>
        <dbReference type="ARBA" id="ARBA00022801"/>
    </source>
</evidence>
<dbReference type="GO" id="GO:0043565">
    <property type="term" value="F:sequence-specific DNA binding"/>
    <property type="evidence" value="ECO:0007669"/>
    <property type="project" value="UniProtKB-UniRule"/>
</dbReference>
<dbReference type="FunFam" id="3.30.230.10:FF:000015">
    <property type="entry name" value="Lon protease homolog, mitochondrial"/>
    <property type="match status" value="1"/>
</dbReference>
<dbReference type="InterPro" id="IPR008269">
    <property type="entry name" value="Lon_proteolytic"/>
</dbReference>
<evidence type="ECO:0000256" key="12">
    <source>
        <dbReference type="PIRSR" id="PIRSR001174-1"/>
    </source>
</evidence>
<dbReference type="InterPro" id="IPR015947">
    <property type="entry name" value="PUA-like_sf"/>
</dbReference>
<comment type="function">
    <text evidence="10">ATP-dependent serine protease that mediates the selective degradation of mutant and abnormal proteins as well as certain short-lived regulatory proteins. Required for cellular homeostasis and for survival from DNA damage and developmental changes induced by stress. Degrades polypeptides processively to yield small peptide fragments that are 5 to 10 amino acids long. Binds to DNA in a double-stranded, site-specific manner.</text>
</comment>
<dbReference type="Pfam" id="PF22667">
    <property type="entry name" value="Lon_lid"/>
    <property type="match status" value="1"/>
</dbReference>
<protein>
    <recommendedName>
        <fullName evidence="10 11">Lon protease</fullName>
        <ecNumber evidence="10 11">3.4.21.53</ecNumber>
    </recommendedName>
    <alternativeName>
        <fullName evidence="10">ATP-dependent protease La</fullName>
    </alternativeName>
</protein>
<dbReference type="InterPro" id="IPR008268">
    <property type="entry name" value="Peptidase_S16_AS"/>
</dbReference>
<dbReference type="GO" id="GO:0016887">
    <property type="term" value="F:ATP hydrolysis activity"/>
    <property type="evidence" value="ECO:0007669"/>
    <property type="project" value="UniProtKB-UniRule"/>
</dbReference>
<evidence type="ECO:0000259" key="16">
    <source>
        <dbReference type="PROSITE" id="PS51786"/>
    </source>
</evidence>
<dbReference type="FunFam" id="3.40.50.300:FF:000021">
    <property type="entry name" value="Lon protease homolog"/>
    <property type="match status" value="1"/>
</dbReference>
<keyword evidence="8 10" id="KW-0346">Stress response</keyword>
<evidence type="ECO:0000256" key="1">
    <source>
        <dbReference type="ARBA" id="ARBA00004496"/>
    </source>
</evidence>
<dbReference type="InterPro" id="IPR014721">
    <property type="entry name" value="Ribsml_uS5_D2-typ_fold_subgr"/>
</dbReference>
<evidence type="ECO:0000256" key="7">
    <source>
        <dbReference type="ARBA" id="ARBA00022840"/>
    </source>
</evidence>
<evidence type="ECO:0000256" key="15">
    <source>
        <dbReference type="RuleBase" id="RU000591"/>
    </source>
</evidence>
<dbReference type="Pfam" id="PF02190">
    <property type="entry name" value="LON_substr_bdg"/>
    <property type="match status" value="1"/>
</dbReference>
<comment type="subunit">
    <text evidence="10 11">Homohexamer. Organized in a ring with a central cavity.</text>
</comment>
<dbReference type="Gene3D" id="1.20.58.1480">
    <property type="match status" value="1"/>
</dbReference>
<dbReference type="GO" id="GO:0034605">
    <property type="term" value="P:cellular response to heat"/>
    <property type="evidence" value="ECO:0007669"/>
    <property type="project" value="UniProtKB-UniRule"/>
</dbReference>
<evidence type="ECO:0000313" key="18">
    <source>
        <dbReference type="EMBL" id="KIA76263.1"/>
    </source>
</evidence>
<feature type="binding site" evidence="10 13">
    <location>
        <begin position="398"/>
        <end position="405"/>
    </location>
    <ligand>
        <name>ATP</name>
        <dbReference type="ChEBI" id="CHEBI:30616"/>
    </ligand>
</feature>
<dbReference type="InterPro" id="IPR020568">
    <property type="entry name" value="Ribosomal_Su5_D2-typ_SF"/>
</dbReference>
<dbReference type="GO" id="GO:0005737">
    <property type="term" value="C:cytoplasm"/>
    <property type="evidence" value="ECO:0007669"/>
    <property type="project" value="UniProtKB-SubCell"/>
</dbReference>
<dbReference type="Gene3D" id="2.30.130.40">
    <property type="entry name" value="LON domain-like"/>
    <property type="match status" value="1"/>
</dbReference>
<keyword evidence="3 10" id="KW-0645">Protease</keyword>
<evidence type="ECO:0000256" key="11">
    <source>
        <dbReference type="PIRNR" id="PIRNR001174"/>
    </source>
</evidence>
<keyword evidence="5 10" id="KW-0378">Hydrolase</keyword>
<comment type="caution">
    <text evidence="18">The sequence shown here is derived from an EMBL/GenBank/DDBJ whole genome shotgun (WGS) entry which is preliminary data.</text>
</comment>
<evidence type="ECO:0000256" key="3">
    <source>
        <dbReference type="ARBA" id="ARBA00022670"/>
    </source>
</evidence>
<dbReference type="HAMAP" id="MF_01973">
    <property type="entry name" value="lon_bact"/>
    <property type="match status" value="1"/>
</dbReference>
<dbReference type="InterPro" id="IPR027543">
    <property type="entry name" value="Lon_bac"/>
</dbReference>